<feature type="binding site" evidence="8">
    <location>
        <position position="37"/>
    </location>
    <ligand>
        <name>ATP</name>
        <dbReference type="ChEBI" id="CHEBI:30616"/>
    </ligand>
</feature>
<feature type="binding site" evidence="8">
    <location>
        <position position="479"/>
    </location>
    <ligand>
        <name>ATP</name>
        <dbReference type="ChEBI" id="CHEBI:30616"/>
    </ligand>
</feature>
<evidence type="ECO:0000256" key="7">
    <source>
        <dbReference type="ARBA" id="ARBA00022842"/>
    </source>
</evidence>
<organism evidence="12 13">
    <name type="scientific">Methanobrevibacter cuticularis</name>
    <dbReference type="NCBI Taxonomy" id="47311"/>
    <lineage>
        <taxon>Archaea</taxon>
        <taxon>Methanobacteriati</taxon>
        <taxon>Methanobacteriota</taxon>
        <taxon>Methanomada group</taxon>
        <taxon>Methanobacteria</taxon>
        <taxon>Methanobacteriales</taxon>
        <taxon>Methanobacteriaceae</taxon>
        <taxon>Methanobrevibacter</taxon>
    </lineage>
</organism>
<keyword evidence="3 8" id="KW-0479">Metal-binding</keyword>
<dbReference type="STRING" id="47311.MBCUT_16940"/>
<dbReference type="GO" id="GO:0006189">
    <property type="term" value="P:'de novo' IMP biosynthetic process"/>
    <property type="evidence" value="ECO:0007669"/>
    <property type="project" value="UniProtKB-UniRule"/>
</dbReference>
<protein>
    <recommendedName>
        <fullName evidence="8">Phosphoribosylformylglycinamidine synthase subunit PurL</fullName>
        <shortName evidence="8">FGAM synthase</shortName>
        <ecNumber evidence="8">6.3.5.3</ecNumber>
    </recommendedName>
    <alternativeName>
        <fullName evidence="8">Formylglycinamide ribonucleotide amidotransferase subunit II</fullName>
        <shortName evidence="8">FGAR amidotransferase II</shortName>
        <shortName evidence="8">FGAR-AT II</shortName>
    </alternativeName>
    <alternativeName>
        <fullName evidence="8">Glutamine amidotransferase PurL</fullName>
    </alternativeName>
    <alternativeName>
        <fullName evidence="8">Phosphoribosylformylglycinamidine synthase subunit II</fullName>
    </alternativeName>
</protein>
<dbReference type="GO" id="GO:0000287">
    <property type="term" value="F:magnesium ion binding"/>
    <property type="evidence" value="ECO:0007669"/>
    <property type="project" value="UniProtKB-UniRule"/>
</dbReference>
<evidence type="ECO:0000259" key="10">
    <source>
        <dbReference type="Pfam" id="PF02769"/>
    </source>
</evidence>
<dbReference type="CDD" id="cd02203">
    <property type="entry name" value="PurL_repeat1"/>
    <property type="match status" value="1"/>
</dbReference>
<dbReference type="Pfam" id="PF00586">
    <property type="entry name" value="AIRS"/>
    <property type="match status" value="2"/>
</dbReference>
<dbReference type="Pfam" id="PF02769">
    <property type="entry name" value="AIRS_C"/>
    <property type="match status" value="2"/>
</dbReference>
<keyword evidence="13" id="KW-1185">Reference proteome</keyword>
<comment type="caution">
    <text evidence="12">The sequence shown here is derived from an EMBL/GenBank/DDBJ whole genome shotgun (WGS) entry which is preliminary data.</text>
</comment>
<evidence type="ECO:0000259" key="11">
    <source>
        <dbReference type="Pfam" id="PF18072"/>
    </source>
</evidence>
<dbReference type="SUPFAM" id="SSF55326">
    <property type="entry name" value="PurM N-terminal domain-like"/>
    <property type="match status" value="2"/>
</dbReference>
<dbReference type="EMBL" id="LWMW01000127">
    <property type="protein sequence ID" value="KZX15154.1"/>
    <property type="molecule type" value="Genomic_DNA"/>
</dbReference>
<dbReference type="InterPro" id="IPR036921">
    <property type="entry name" value="PurM-like_N_sf"/>
</dbReference>
<dbReference type="InterPro" id="IPR036676">
    <property type="entry name" value="PurM-like_C_sf"/>
</dbReference>
<comment type="similarity">
    <text evidence="8">Belongs to the FGAMS family.</text>
</comment>
<evidence type="ECO:0000256" key="3">
    <source>
        <dbReference type="ARBA" id="ARBA00022723"/>
    </source>
</evidence>
<dbReference type="PIRSF" id="PIRSF001587">
    <property type="entry name" value="FGAM_synthase_II"/>
    <property type="match status" value="1"/>
</dbReference>
<dbReference type="HAMAP" id="MF_00420">
    <property type="entry name" value="PurL_2"/>
    <property type="match status" value="1"/>
</dbReference>
<feature type="active site" evidence="8">
    <location>
        <position position="34"/>
    </location>
</feature>
<evidence type="ECO:0000313" key="12">
    <source>
        <dbReference type="EMBL" id="KZX15154.1"/>
    </source>
</evidence>
<gene>
    <name evidence="12" type="primary">purL_2</name>
    <name evidence="8" type="synonym">purL</name>
    <name evidence="12" type="ORF">MBCUT_16940</name>
</gene>
<dbReference type="RefSeq" id="WP_067260241.1">
    <property type="nucleotide sequence ID" value="NZ_LWMW01000127.1"/>
</dbReference>
<evidence type="ECO:0000256" key="1">
    <source>
        <dbReference type="ARBA" id="ARBA00022490"/>
    </source>
</evidence>
<dbReference type="GO" id="GO:0005524">
    <property type="term" value="F:ATP binding"/>
    <property type="evidence" value="ECO:0007669"/>
    <property type="project" value="UniProtKB-UniRule"/>
</dbReference>
<comment type="subcellular location">
    <subcellularLocation>
        <location evidence="8">Cytoplasm</location>
    </subcellularLocation>
</comment>
<dbReference type="PANTHER" id="PTHR43555:SF1">
    <property type="entry name" value="PHOSPHORIBOSYLFORMYLGLYCINAMIDINE SYNTHASE SUBUNIT PURL"/>
    <property type="match status" value="1"/>
</dbReference>
<feature type="binding site" evidence="8">
    <location>
        <position position="519"/>
    </location>
    <ligand>
        <name>substrate</name>
    </ligand>
</feature>
<sequence length="723" mass="78657">MTLMDSEMEYIIKRLKREPNSLEEGMLDIMFSEHCSYKSSRPILGLFPTEGENIIMGPGDDAGMVAITDKLALAVGIESHNHPSAIEPYGGAGTGIGGILRDIISMGAMPIALLDSLRFGPLEDQKSRYLFEHVVKGISDYGNRVGVPTVGGEVEFDESFRTNPLVNVMCAGLVEKNKIVQGIAPNVGDVFLLMGGRTGRDGIHGVTFASEELTIKSEIEDRPAVQVGDPFTKKKVLEASLEILDNVEVSGVKDLGGGGLTCCISELVDKCGNGAVVDLNSIPLREEEMTPYEIMLSESQERMVFVINPKDVDEVLAICEKYEIPAAIIGHVTDTKLMIVEDNRNEKKDIVIANLPAELLADPPSLNRPTNPPKKNENYVKVKNGPIKKSLLKILSSPNIATKKWIYKQYDHEVQIRTVIKPGDDAAVLRVDDNNAVVLSCDCNSIHTKLSPYDGGAGSVAEAIRNVVSMGAKPYAVVDCLNFGNPETPEILWQFEQCVQGMSDLARKFKTPVISGNVSFYNETEGIKINPSPVVGVVGVVDINNIRTMNFKEEGDKIVLIGTTFDETDGSEYHRAMHGLEQGEAPKIRIDDEINSAKSVLSLLEDYKNNITAIHDCSAGGIAISLAEMVLSSDLGAEIDLSTIPVNKTIEDSNMLYSESHGRYIFTVKPNLLDEVLNSIDIPCACIGEVKGSSLIFKGNTNTKIDVSELKNAYTGVIEEFMA</sequence>
<comment type="catalytic activity">
    <reaction evidence="8">
        <text>N(2)-formyl-N(1)-(5-phospho-beta-D-ribosyl)glycinamide + L-glutamine + ATP + H2O = 2-formamido-N(1)-(5-O-phospho-beta-D-ribosyl)acetamidine + L-glutamate + ADP + phosphate + H(+)</text>
        <dbReference type="Rhea" id="RHEA:17129"/>
        <dbReference type="ChEBI" id="CHEBI:15377"/>
        <dbReference type="ChEBI" id="CHEBI:15378"/>
        <dbReference type="ChEBI" id="CHEBI:29985"/>
        <dbReference type="ChEBI" id="CHEBI:30616"/>
        <dbReference type="ChEBI" id="CHEBI:43474"/>
        <dbReference type="ChEBI" id="CHEBI:58359"/>
        <dbReference type="ChEBI" id="CHEBI:147286"/>
        <dbReference type="ChEBI" id="CHEBI:147287"/>
        <dbReference type="ChEBI" id="CHEBI:456216"/>
        <dbReference type="EC" id="6.3.5.3"/>
    </reaction>
</comment>
<dbReference type="InterPro" id="IPR010074">
    <property type="entry name" value="PRibForGlyAmidine_synth_PurL"/>
</dbReference>
<feature type="binding site" evidence="8">
    <location>
        <begin position="79"/>
        <end position="82"/>
    </location>
    <ligand>
        <name>substrate</name>
    </ligand>
</feature>
<keyword evidence="6 8" id="KW-0067">ATP-binding</keyword>
<dbReference type="GO" id="GO:0005737">
    <property type="term" value="C:cytoplasm"/>
    <property type="evidence" value="ECO:0007669"/>
    <property type="project" value="UniProtKB-SubCell"/>
</dbReference>
<evidence type="ECO:0000259" key="9">
    <source>
        <dbReference type="Pfam" id="PF00586"/>
    </source>
</evidence>
<feature type="domain" description="PurM-like N-terminal" evidence="9">
    <location>
        <begin position="59"/>
        <end position="174"/>
    </location>
</feature>
<dbReference type="CDD" id="cd02204">
    <property type="entry name" value="PurL_repeat2"/>
    <property type="match status" value="1"/>
</dbReference>
<feature type="domain" description="PurM-like N-terminal" evidence="9">
    <location>
        <begin position="423"/>
        <end position="541"/>
    </location>
</feature>
<comment type="caution">
    <text evidence="8">Lacks conserved residue(s) required for the propagation of feature annotation.</text>
</comment>
<dbReference type="NCBIfam" id="TIGR01736">
    <property type="entry name" value="FGAM_synth_II"/>
    <property type="match status" value="1"/>
</dbReference>
<feature type="binding site" evidence="8">
    <location>
        <begin position="298"/>
        <end position="300"/>
    </location>
    <ligand>
        <name>substrate</name>
    </ligand>
</feature>
<accession>A0A166D2X4</accession>
<evidence type="ECO:0000256" key="6">
    <source>
        <dbReference type="ARBA" id="ARBA00022840"/>
    </source>
</evidence>
<feature type="domain" description="PurM-like C-terminal" evidence="10">
    <location>
        <begin position="553"/>
        <end position="693"/>
    </location>
</feature>
<dbReference type="SUPFAM" id="SSF56042">
    <property type="entry name" value="PurM C-terminal domain-like"/>
    <property type="match status" value="2"/>
</dbReference>
<dbReference type="UniPathway" id="UPA00074">
    <property type="reaction ID" value="UER00128"/>
</dbReference>
<keyword evidence="7 8" id="KW-0460">Magnesium</keyword>
<evidence type="ECO:0000256" key="5">
    <source>
        <dbReference type="ARBA" id="ARBA00022755"/>
    </source>
</evidence>
<dbReference type="GO" id="GO:0004642">
    <property type="term" value="F:phosphoribosylformylglycinamidine synthase activity"/>
    <property type="evidence" value="ECO:0007669"/>
    <property type="project" value="UniProtKB-UniRule"/>
</dbReference>
<feature type="binding site" evidence="8">
    <location>
        <position position="78"/>
    </location>
    <ligand>
        <name>Mg(2+)</name>
        <dbReference type="ChEBI" id="CHEBI:18420"/>
        <label>1</label>
    </ligand>
</feature>
<name>A0A166D2X4_9EURY</name>
<dbReference type="EC" id="6.3.5.3" evidence="8"/>
<comment type="function">
    <text evidence="8">Part of the phosphoribosylformylglycinamidine synthase complex involved in the purines biosynthetic pathway. Catalyzes the ATP-dependent conversion of formylglycinamide ribonucleotide (FGAR) and glutamine to yield formylglycinamidine ribonucleotide (FGAM) and glutamate. The FGAM synthase complex is composed of three subunits. PurQ produces an ammonia molecule by converting glutamine to glutamate. PurL transfers the ammonia molecule to FGAR to form FGAM in an ATP-dependent manner. PurS interacts with PurQ and PurL and is thought to assist in the transfer of the ammonia molecule from PurQ to PurL.</text>
</comment>
<dbReference type="OrthoDB" id="8251at2157"/>
<keyword evidence="4 8" id="KW-0547">Nucleotide-binding</keyword>
<dbReference type="FunFam" id="3.30.1330.10:FF:000004">
    <property type="entry name" value="Phosphoribosylformylglycinamidine synthase subunit PurL"/>
    <property type="match status" value="1"/>
</dbReference>
<dbReference type="PANTHER" id="PTHR43555">
    <property type="entry name" value="PHOSPHORIBOSYLFORMYLGLYCINAMIDINE SYNTHASE SUBUNIT PURL"/>
    <property type="match status" value="1"/>
</dbReference>
<dbReference type="InterPro" id="IPR041609">
    <property type="entry name" value="PurL_linker"/>
</dbReference>
<dbReference type="NCBIfam" id="NF002290">
    <property type="entry name" value="PRK01213.1"/>
    <property type="match status" value="1"/>
</dbReference>
<comment type="subunit">
    <text evidence="8">Monomer. Part of the FGAM synthase complex composed of 1 PurL, 1 PurQ and 2 PurS subunits.</text>
</comment>
<feature type="binding site" evidence="8">
    <location>
        <position position="226"/>
    </location>
    <ligand>
        <name>substrate</name>
    </ligand>
</feature>
<feature type="binding site" evidence="8">
    <location>
        <position position="254"/>
    </location>
    <ligand>
        <name>Mg(2+)</name>
        <dbReference type="ChEBI" id="CHEBI:18420"/>
        <label>2</label>
    </ligand>
</feature>
<feature type="active site" description="Proton acceptor" evidence="8">
    <location>
        <position position="80"/>
    </location>
</feature>
<feature type="domain" description="PurM-like C-terminal" evidence="10">
    <location>
        <begin position="187"/>
        <end position="338"/>
    </location>
</feature>
<dbReference type="PATRIC" id="fig|47311.3.peg.1837"/>
<feature type="binding site" evidence="8">
    <location>
        <position position="101"/>
    </location>
    <ligand>
        <name>substrate</name>
    </ligand>
</feature>
<evidence type="ECO:0000313" key="13">
    <source>
        <dbReference type="Proteomes" id="UP000077275"/>
    </source>
</evidence>
<keyword evidence="1 8" id="KW-0963">Cytoplasm</keyword>
<dbReference type="Gene3D" id="3.90.650.10">
    <property type="entry name" value="PurM-like C-terminal domain"/>
    <property type="match status" value="2"/>
</dbReference>
<dbReference type="InterPro" id="IPR016188">
    <property type="entry name" value="PurM-like_N"/>
</dbReference>
<dbReference type="InterPro" id="IPR010918">
    <property type="entry name" value="PurM-like_C_dom"/>
</dbReference>
<feature type="domain" description="Phosphoribosylformylglycinamidine synthase linker" evidence="11">
    <location>
        <begin position="1"/>
        <end position="38"/>
    </location>
</feature>
<evidence type="ECO:0000256" key="2">
    <source>
        <dbReference type="ARBA" id="ARBA00022598"/>
    </source>
</evidence>
<feature type="binding site" evidence="8">
    <location>
        <position position="517"/>
    </location>
    <ligand>
        <name>Mg(2+)</name>
        <dbReference type="ChEBI" id="CHEBI:18420"/>
        <label>1</label>
    </ligand>
</feature>
<keyword evidence="5 8" id="KW-0658">Purine biosynthesis</keyword>
<comment type="pathway">
    <text evidence="8">Purine metabolism; IMP biosynthesis via de novo pathway; 5-amino-1-(5-phospho-D-ribosyl)imidazole from N(2)-formyl-N(1)-(5-phospho-D-ribosyl)glycinamide: step 1/2.</text>
</comment>
<evidence type="ECO:0000256" key="4">
    <source>
        <dbReference type="ARBA" id="ARBA00022741"/>
    </source>
</evidence>
<feature type="binding site" evidence="8">
    <location>
        <position position="102"/>
    </location>
    <ligand>
        <name>Mg(2+)</name>
        <dbReference type="ChEBI" id="CHEBI:18420"/>
        <label>2</label>
    </ligand>
</feature>
<reference evidence="12 13" key="1">
    <citation type="submission" date="2016-04" db="EMBL/GenBank/DDBJ databases">
        <title>Genome sequence of Methanobrevibacter cuticularis DSM 11139.</title>
        <authorList>
            <person name="Poehlein A."/>
            <person name="Seedorf H."/>
            <person name="Daniel R."/>
        </authorList>
    </citation>
    <scope>NUCLEOTIDE SEQUENCE [LARGE SCALE GENOMIC DNA]</scope>
    <source>
        <strain evidence="12 13">DSM 11139</strain>
    </source>
</reference>
<dbReference type="Gene3D" id="3.30.1330.10">
    <property type="entry name" value="PurM-like, N-terminal domain"/>
    <property type="match status" value="2"/>
</dbReference>
<keyword evidence="2 8" id="KW-0436">Ligase</keyword>
<dbReference type="Pfam" id="PF18072">
    <property type="entry name" value="FGAR-AT_linker"/>
    <property type="match status" value="1"/>
</dbReference>
<dbReference type="Proteomes" id="UP000077275">
    <property type="component" value="Unassembled WGS sequence"/>
</dbReference>
<evidence type="ECO:0000256" key="8">
    <source>
        <dbReference type="HAMAP-Rule" id="MF_00420"/>
    </source>
</evidence>
<feature type="binding site" evidence="8">
    <location>
        <position position="516"/>
    </location>
    <ligand>
        <name>ATP</name>
        <dbReference type="ChEBI" id="CHEBI:30616"/>
    </ligand>
</feature>
<dbReference type="AlphaFoldDB" id="A0A166D2X4"/>
<proteinExistence type="inferred from homology"/>